<dbReference type="RefSeq" id="WP_135477747.1">
    <property type="nucleotide sequence ID" value="NZ_SIJK02000011.1"/>
</dbReference>
<accession>A0ABS4D8F3</accession>
<gene>
    <name evidence="1" type="ORF">EYB53_008380</name>
</gene>
<reference evidence="1 2" key="1">
    <citation type="submission" date="2021-03" db="EMBL/GenBank/DDBJ databases">
        <authorList>
            <person name="Grouzdev D.S."/>
        </authorList>
    </citation>
    <scope>NUCLEOTIDE SEQUENCE [LARGE SCALE GENOMIC DNA]</scope>
    <source>
        <strain evidence="1 2">M50-1</strain>
    </source>
</reference>
<evidence type="ECO:0000313" key="2">
    <source>
        <dbReference type="Proteomes" id="UP001193081"/>
    </source>
</evidence>
<sequence>MKTEAELRMAGMQALINALGLVEAERFVMAVSREPFDYTAWRRDHLPRLPLEELAKLANLEAEKLHRLAQETNSE</sequence>
<dbReference type="Proteomes" id="UP001193081">
    <property type="component" value="Unassembled WGS sequence"/>
</dbReference>
<comment type="caution">
    <text evidence="1">The sequence shown here is derived from an EMBL/GenBank/DDBJ whole genome shotgun (WGS) entry which is preliminary data.</text>
</comment>
<proteinExistence type="predicted"/>
<dbReference type="EMBL" id="SIJK02000011">
    <property type="protein sequence ID" value="MBP1465719.1"/>
    <property type="molecule type" value="Genomic_DNA"/>
</dbReference>
<organism evidence="1 2">
    <name type="scientific">Candidatus Chloroploca mongolica</name>
    <dbReference type="NCBI Taxonomy" id="2528176"/>
    <lineage>
        <taxon>Bacteria</taxon>
        <taxon>Bacillati</taxon>
        <taxon>Chloroflexota</taxon>
        <taxon>Chloroflexia</taxon>
        <taxon>Chloroflexales</taxon>
        <taxon>Chloroflexineae</taxon>
        <taxon>Oscillochloridaceae</taxon>
        <taxon>Candidatus Chloroploca</taxon>
    </lineage>
</organism>
<name>A0ABS4D8F3_9CHLR</name>
<protein>
    <submittedName>
        <fullName evidence="1">Uncharacterized protein</fullName>
    </submittedName>
</protein>
<keyword evidence="2" id="KW-1185">Reference proteome</keyword>
<evidence type="ECO:0000313" key="1">
    <source>
        <dbReference type="EMBL" id="MBP1465719.1"/>
    </source>
</evidence>